<dbReference type="Pfam" id="PF05201">
    <property type="entry name" value="GlutR_N"/>
    <property type="match status" value="1"/>
</dbReference>
<dbReference type="InterPro" id="IPR036343">
    <property type="entry name" value="GluRdtase_N_sf"/>
</dbReference>
<evidence type="ECO:0000256" key="9">
    <source>
        <dbReference type="PIRSR" id="PIRSR000445-1"/>
    </source>
</evidence>
<dbReference type="InterPro" id="IPR036291">
    <property type="entry name" value="NAD(P)-bd_dom_sf"/>
</dbReference>
<dbReference type="AlphaFoldDB" id="L1Q5G3"/>
<feature type="active site" description="Nucleophile" evidence="8 9">
    <location>
        <position position="46"/>
    </location>
</feature>
<evidence type="ECO:0000256" key="3">
    <source>
        <dbReference type="ARBA" id="ARBA00012970"/>
    </source>
</evidence>
<feature type="domain" description="Quinate/shikimate 5-dehydrogenase/glutamyl-tRNA reductase" evidence="15">
    <location>
        <begin position="162"/>
        <end position="284"/>
    </location>
</feature>
<comment type="pathway">
    <text evidence="1 8 13">Porphyrin-containing compound metabolism; protoporphyrin-IX biosynthesis; 5-aminolevulinate from L-glutamyl-tRNA(Glu): step 1/2.</text>
</comment>
<keyword evidence="6 8" id="KW-0627">Porphyrin biosynthesis</keyword>
<feature type="domain" description="Tetrapyrrole biosynthesis glutamyl-tRNA reductase dimerisation" evidence="14">
    <location>
        <begin position="305"/>
        <end position="396"/>
    </location>
</feature>
<dbReference type="PROSITE" id="PS00747">
    <property type="entry name" value="GLUTR"/>
    <property type="match status" value="1"/>
</dbReference>
<dbReference type="GO" id="GO:0008883">
    <property type="term" value="F:glutamyl-tRNA reductase activity"/>
    <property type="evidence" value="ECO:0007669"/>
    <property type="project" value="UniProtKB-UniRule"/>
</dbReference>
<feature type="binding site" evidence="8 11">
    <location>
        <begin position="176"/>
        <end position="181"/>
    </location>
    <ligand>
        <name>NADP(+)</name>
        <dbReference type="ChEBI" id="CHEBI:58349"/>
    </ligand>
</feature>
<keyword evidence="5 8" id="KW-0560">Oxidoreductase</keyword>
<evidence type="ECO:0000259" key="15">
    <source>
        <dbReference type="Pfam" id="PF01488"/>
    </source>
</evidence>
<evidence type="ECO:0000313" key="17">
    <source>
        <dbReference type="EMBL" id="EKY23239.1"/>
    </source>
</evidence>
<dbReference type="Pfam" id="PF01488">
    <property type="entry name" value="Shikimate_DH"/>
    <property type="match status" value="1"/>
</dbReference>
<evidence type="ECO:0000256" key="12">
    <source>
        <dbReference type="PIRSR" id="PIRSR000445-4"/>
    </source>
</evidence>
<evidence type="ECO:0000256" key="4">
    <source>
        <dbReference type="ARBA" id="ARBA00022857"/>
    </source>
</evidence>
<sequence length="399" mass="45990">MIGLIGIRKNVDIKIREVLAVSLKRQGVVLDELKELFEEVVVISTCNRTEIYFSTNQQEINMREVFGILDWDYSLLDYTFLSKDKDAVKHLLEVVCGFHSKILGEDQILGQIKDAYELSLEKKAVSSKLLRLFEDAISCGKKFRTESKLYKIPVSASSVAVSKAIELGAKNIMVIGYGTIGSLVVKYILGNNIDNLFIVVREKSKVSDINDERVKVLDFKEYRNIINNMDSVISCTSAPHIIIKDSDIEPQGENIVLIDLALPRDIDEKLINNKRVTLFDIDTIGKLDTYNKHLRNDKMNEYKFLIRDYLDNFMKWLEIRDISCYIKELKKSGNEVIESRVKSFEHKCKEEEDVELAKTLIKSTSDYYINRAIKLLKEEKLKGCEEECMTILKRIFIEK</sequence>
<dbReference type="InterPro" id="IPR015896">
    <property type="entry name" value="4pyrrol_synth_GluRdtase_dimer"/>
</dbReference>
<feature type="binding site" evidence="8 10">
    <location>
        <position position="111"/>
    </location>
    <ligand>
        <name>substrate</name>
    </ligand>
</feature>
<dbReference type="eggNOG" id="COG0373">
    <property type="taxonomic scope" value="Bacteria"/>
</dbReference>
<proteinExistence type="inferred from homology"/>
<keyword evidence="18" id="KW-1185">Reference proteome</keyword>
<dbReference type="HOGENOM" id="CLU_035113_0_0_9"/>
<dbReference type="PANTHER" id="PTHR43013">
    <property type="entry name" value="GLUTAMYL-TRNA REDUCTASE"/>
    <property type="match status" value="1"/>
</dbReference>
<comment type="domain">
    <text evidence="8">Possesses an unusual extended V-shaped dimeric structure with each monomer consisting of three distinct domains arranged along a curved 'spinal' alpha-helix. The N-terminal catalytic domain specifically recognizes the glutamate moiety of the substrate. The second domain is the NADPH-binding domain, and the third C-terminal domain is responsible for dimerization.</text>
</comment>
<dbReference type="PIRSF" id="PIRSF000445">
    <property type="entry name" value="4pyrrol_synth_GluRdtase"/>
    <property type="match status" value="1"/>
</dbReference>
<dbReference type="PATRIC" id="fig|545697.3.peg.2968"/>
<protein>
    <recommendedName>
        <fullName evidence="3 8">Glutamyl-tRNA reductase</fullName>
        <shortName evidence="8">GluTR</shortName>
        <ecNumber evidence="3 8">1.2.1.70</ecNumber>
    </recommendedName>
</protein>
<dbReference type="EMBL" id="AMEZ01000110">
    <property type="protein sequence ID" value="EKY23239.1"/>
    <property type="molecule type" value="Genomic_DNA"/>
</dbReference>
<evidence type="ECO:0000259" key="14">
    <source>
        <dbReference type="Pfam" id="PF00745"/>
    </source>
</evidence>
<dbReference type="Proteomes" id="UP000010420">
    <property type="component" value="Unassembled WGS sequence"/>
</dbReference>
<comment type="subunit">
    <text evidence="8">Homodimer.</text>
</comment>
<gene>
    <name evidence="8" type="primary">hemA</name>
    <name evidence="17" type="ORF">HMPREF0216_03024</name>
</gene>
<dbReference type="InterPro" id="IPR015895">
    <property type="entry name" value="4pyrrol_synth_GluRdtase_N"/>
</dbReference>
<dbReference type="PANTHER" id="PTHR43013:SF1">
    <property type="entry name" value="GLUTAMYL-TRNA REDUCTASE"/>
    <property type="match status" value="1"/>
</dbReference>
<evidence type="ECO:0000256" key="5">
    <source>
        <dbReference type="ARBA" id="ARBA00023002"/>
    </source>
</evidence>
<evidence type="ECO:0000256" key="10">
    <source>
        <dbReference type="PIRSR" id="PIRSR000445-2"/>
    </source>
</evidence>
<dbReference type="GO" id="GO:0050661">
    <property type="term" value="F:NADP binding"/>
    <property type="evidence" value="ECO:0007669"/>
    <property type="project" value="InterPro"/>
</dbReference>
<comment type="caution">
    <text evidence="17">The sequence shown here is derived from an EMBL/GenBank/DDBJ whole genome shotgun (WGS) entry which is preliminary data.</text>
</comment>
<dbReference type="SUPFAM" id="SSF51735">
    <property type="entry name" value="NAD(P)-binding Rossmann-fold domains"/>
    <property type="match status" value="1"/>
</dbReference>
<dbReference type="InterPro" id="IPR018214">
    <property type="entry name" value="GluRdtase_CS"/>
</dbReference>
<dbReference type="SUPFAM" id="SSF69742">
    <property type="entry name" value="Glutamyl tRNA-reductase catalytic, N-terminal domain"/>
    <property type="match status" value="1"/>
</dbReference>
<comment type="similarity">
    <text evidence="2 8 13">Belongs to the glutamyl-tRNA reductase family.</text>
</comment>
<comment type="miscellaneous">
    <text evidence="8">During catalysis, the active site Cys acts as a nucleophile attacking the alpha-carbonyl group of tRNA-bound glutamate with the formation of a thioester intermediate between enzyme and glutamate, and the concomitant release of tRNA(Glu). The thioester intermediate is finally reduced by direct hydride transfer from NADPH, to form the product GSA.</text>
</comment>
<keyword evidence="4 8" id="KW-0521">NADP</keyword>
<dbReference type="STRING" id="545697.HMPREF0216_03024"/>
<accession>L1Q5G3</accession>
<feature type="binding site" evidence="8 10">
    <location>
        <begin position="45"/>
        <end position="48"/>
    </location>
    <ligand>
        <name>substrate</name>
    </ligand>
</feature>
<dbReference type="Gene3D" id="3.30.460.30">
    <property type="entry name" value="Glutamyl-tRNA reductase, N-terminal domain"/>
    <property type="match status" value="1"/>
</dbReference>
<feature type="site" description="Important for activity" evidence="8 12">
    <location>
        <position position="90"/>
    </location>
</feature>
<evidence type="ECO:0000256" key="13">
    <source>
        <dbReference type="RuleBase" id="RU000584"/>
    </source>
</evidence>
<evidence type="ECO:0000256" key="8">
    <source>
        <dbReference type="HAMAP-Rule" id="MF_00087"/>
    </source>
</evidence>
<reference evidence="17 18" key="1">
    <citation type="submission" date="2012-05" db="EMBL/GenBank/DDBJ databases">
        <authorList>
            <person name="Weinstock G."/>
            <person name="Sodergren E."/>
            <person name="Lobos E.A."/>
            <person name="Fulton L."/>
            <person name="Fulton R."/>
            <person name="Courtney L."/>
            <person name="Fronick C."/>
            <person name="O'Laughlin M."/>
            <person name="Godfrey J."/>
            <person name="Wilson R.M."/>
            <person name="Miner T."/>
            <person name="Farmer C."/>
            <person name="Delehaunty K."/>
            <person name="Cordes M."/>
            <person name="Minx P."/>
            <person name="Tomlinson C."/>
            <person name="Chen J."/>
            <person name="Wollam A."/>
            <person name="Pepin K.H."/>
            <person name="Bhonagiri V."/>
            <person name="Zhang X."/>
            <person name="Suruliraj S."/>
            <person name="Warren W."/>
            <person name="Mitreva M."/>
            <person name="Mardis E.R."/>
            <person name="Wilson R.K."/>
        </authorList>
    </citation>
    <scope>NUCLEOTIDE SEQUENCE [LARGE SCALE GENOMIC DNA]</scope>
    <source>
        <strain evidence="17 18">DSM 1785</strain>
    </source>
</reference>
<comment type="catalytic activity">
    <reaction evidence="7 8 13">
        <text>(S)-4-amino-5-oxopentanoate + tRNA(Glu) + NADP(+) = L-glutamyl-tRNA(Glu) + NADPH + H(+)</text>
        <dbReference type="Rhea" id="RHEA:12344"/>
        <dbReference type="Rhea" id="RHEA-COMP:9663"/>
        <dbReference type="Rhea" id="RHEA-COMP:9680"/>
        <dbReference type="ChEBI" id="CHEBI:15378"/>
        <dbReference type="ChEBI" id="CHEBI:57501"/>
        <dbReference type="ChEBI" id="CHEBI:57783"/>
        <dbReference type="ChEBI" id="CHEBI:58349"/>
        <dbReference type="ChEBI" id="CHEBI:78442"/>
        <dbReference type="ChEBI" id="CHEBI:78520"/>
        <dbReference type="EC" id="1.2.1.70"/>
    </reaction>
</comment>
<evidence type="ECO:0000256" key="7">
    <source>
        <dbReference type="ARBA" id="ARBA00047464"/>
    </source>
</evidence>
<feature type="binding site" evidence="8 10">
    <location>
        <position position="100"/>
    </location>
    <ligand>
        <name>substrate</name>
    </ligand>
</feature>
<dbReference type="Gene3D" id="3.40.50.720">
    <property type="entry name" value="NAD(P)-binding Rossmann-like Domain"/>
    <property type="match status" value="1"/>
</dbReference>
<name>L1Q5G3_9CLOT</name>
<feature type="binding site" evidence="8 10">
    <location>
        <begin position="105"/>
        <end position="107"/>
    </location>
    <ligand>
        <name>substrate</name>
    </ligand>
</feature>
<dbReference type="InterPro" id="IPR000343">
    <property type="entry name" value="4pyrrol_synth_GluRdtase"/>
</dbReference>
<dbReference type="EC" id="1.2.1.70" evidence="3 8"/>
<dbReference type="OrthoDB" id="110209at2"/>
<dbReference type="InterPro" id="IPR006151">
    <property type="entry name" value="Shikm_DH/Glu-tRNA_Rdtase"/>
</dbReference>
<evidence type="ECO:0000256" key="11">
    <source>
        <dbReference type="PIRSR" id="PIRSR000445-3"/>
    </source>
</evidence>
<dbReference type="Pfam" id="PF00745">
    <property type="entry name" value="GlutR_dimer"/>
    <property type="match status" value="1"/>
</dbReference>
<evidence type="ECO:0000313" key="18">
    <source>
        <dbReference type="Proteomes" id="UP000010420"/>
    </source>
</evidence>
<evidence type="ECO:0000256" key="6">
    <source>
        <dbReference type="ARBA" id="ARBA00023244"/>
    </source>
</evidence>
<evidence type="ECO:0000259" key="16">
    <source>
        <dbReference type="Pfam" id="PF05201"/>
    </source>
</evidence>
<comment type="function">
    <text evidence="8">Catalyzes the NADPH-dependent reduction of glutamyl-tRNA(Glu) to glutamate 1-semialdehyde (GSA).</text>
</comment>
<dbReference type="UniPathway" id="UPA00251">
    <property type="reaction ID" value="UER00316"/>
</dbReference>
<organism evidence="17 18">
    <name type="scientific">Clostridium celatum DSM 1785</name>
    <dbReference type="NCBI Taxonomy" id="545697"/>
    <lineage>
        <taxon>Bacteria</taxon>
        <taxon>Bacillati</taxon>
        <taxon>Bacillota</taxon>
        <taxon>Clostridia</taxon>
        <taxon>Eubacteriales</taxon>
        <taxon>Clostridiaceae</taxon>
        <taxon>Clostridium</taxon>
    </lineage>
</organism>
<feature type="domain" description="Glutamyl-tRNA reductase N-terminal" evidence="16">
    <location>
        <begin position="9"/>
        <end position="146"/>
    </location>
</feature>
<dbReference type="NCBIfam" id="TIGR01035">
    <property type="entry name" value="hemA"/>
    <property type="match status" value="1"/>
</dbReference>
<dbReference type="HAMAP" id="MF_00087">
    <property type="entry name" value="Glu_tRNA_reductase"/>
    <property type="match status" value="1"/>
</dbReference>
<evidence type="ECO:0000256" key="2">
    <source>
        <dbReference type="ARBA" id="ARBA00005916"/>
    </source>
</evidence>
<evidence type="ECO:0000256" key="1">
    <source>
        <dbReference type="ARBA" id="ARBA00005059"/>
    </source>
</evidence>
<dbReference type="RefSeq" id="WP_005215483.1">
    <property type="nucleotide sequence ID" value="NZ_KB291697.1"/>
</dbReference>
<dbReference type="GO" id="GO:0019353">
    <property type="term" value="P:protoporphyrinogen IX biosynthetic process from glutamate"/>
    <property type="evidence" value="ECO:0007669"/>
    <property type="project" value="TreeGrafter"/>
</dbReference>